<sequence length="402" mass="44415">MMSLYIGLGVLLLLAAILVLLSLRSRQISQNDIQLHRRAQRDFYRQRQRELRSDLDSGLIDQAQFAELERDLDRQLVTESATEASSTVTRSKRVYVLLVLVLIPLIAVLIYERLGYRQDLALRELQAEIVRDGIDDARWQRYQGLVEDILEQRPDSGEHLVMMAMLYRQQGDFAGALPYYQRLEVLFPQDPDILAQLAQARYLVGNRKVDAQTRSLLERALTINPNQGTALGVLGIDAFAGGRYLEVLAHWQKLLIQLPAGSPEVGVISGGIAEAKRRAVAAGNLRGLEVSVALAPELGAAPSGVLFVVAKSSDGNPMPVAALRVPLLTTQEWPISLLFTDADVIRQGMGLNDFSELSLSAHISRAGTAIRRNGDWVGKPIQIELNTVNEPLSLSITEVQGN</sequence>
<accession>A0A2S4HH63</accession>
<reference evidence="6" key="1">
    <citation type="submission" date="2018-01" db="EMBL/GenBank/DDBJ databases">
        <authorList>
            <person name="Yu X.-D."/>
        </authorList>
    </citation>
    <scope>NUCLEOTIDE SEQUENCE</scope>
    <source>
        <strain evidence="6">ZX-21</strain>
    </source>
</reference>
<evidence type="ECO:0000256" key="1">
    <source>
        <dbReference type="ARBA" id="ARBA00004196"/>
    </source>
</evidence>
<dbReference type="InterPro" id="IPR056412">
    <property type="entry name" value="Ig_CycH"/>
</dbReference>
<comment type="caution">
    <text evidence="6">The sequence shown here is derived from an EMBL/GenBank/DDBJ whole genome shotgun (WGS) entry which is preliminary data.</text>
</comment>
<keyword evidence="4" id="KW-1133">Transmembrane helix</keyword>
<feature type="repeat" description="TPR" evidence="3">
    <location>
        <begin position="157"/>
        <end position="190"/>
    </location>
</feature>
<dbReference type="PROSITE" id="PS50005">
    <property type="entry name" value="TPR"/>
    <property type="match status" value="1"/>
</dbReference>
<name>A0A2S4HH63_9GAMM</name>
<dbReference type="InterPro" id="IPR019734">
    <property type="entry name" value="TPR_rpt"/>
</dbReference>
<evidence type="ECO:0000313" key="6">
    <source>
        <dbReference type="EMBL" id="POP53326.1"/>
    </source>
</evidence>
<comment type="subcellular location">
    <subcellularLocation>
        <location evidence="1">Cell envelope</location>
    </subcellularLocation>
</comment>
<dbReference type="EMBL" id="PQGG01000017">
    <property type="protein sequence ID" value="POP53326.1"/>
    <property type="molecule type" value="Genomic_DNA"/>
</dbReference>
<keyword evidence="2" id="KW-0201">Cytochrome c-type biogenesis</keyword>
<dbReference type="PANTHER" id="PTHR47870">
    <property type="entry name" value="CYTOCHROME C-TYPE BIOGENESIS PROTEIN CCMH"/>
    <property type="match status" value="1"/>
</dbReference>
<dbReference type="GO" id="GO:0005886">
    <property type="term" value="C:plasma membrane"/>
    <property type="evidence" value="ECO:0007669"/>
    <property type="project" value="TreeGrafter"/>
</dbReference>
<dbReference type="Proteomes" id="UP000237222">
    <property type="component" value="Unassembled WGS sequence"/>
</dbReference>
<gene>
    <name evidence="6" type="primary">ccmI</name>
    <name evidence="6" type="ORF">C0068_07375</name>
</gene>
<evidence type="ECO:0000256" key="4">
    <source>
        <dbReference type="SAM" id="Phobius"/>
    </source>
</evidence>
<dbReference type="GO" id="GO:0017004">
    <property type="term" value="P:cytochrome complex assembly"/>
    <property type="evidence" value="ECO:0007669"/>
    <property type="project" value="UniProtKB-KW"/>
</dbReference>
<keyword evidence="4" id="KW-0472">Membrane</keyword>
<dbReference type="Pfam" id="PF13428">
    <property type="entry name" value="TPR_14"/>
    <property type="match status" value="1"/>
</dbReference>
<feature type="domain" description="Cytochrome c-type biogenesis protein H Ig-like" evidence="5">
    <location>
        <begin position="288"/>
        <end position="396"/>
    </location>
</feature>
<feature type="transmembrane region" description="Helical" evidence="4">
    <location>
        <begin position="94"/>
        <end position="111"/>
    </location>
</feature>
<dbReference type="GO" id="GO:0030313">
    <property type="term" value="C:cell envelope"/>
    <property type="evidence" value="ECO:0007669"/>
    <property type="project" value="UniProtKB-SubCell"/>
</dbReference>
<dbReference type="NCBIfam" id="TIGR03142">
    <property type="entry name" value="cytochro_ccmI"/>
    <property type="match status" value="1"/>
</dbReference>
<dbReference type="RefSeq" id="WP_103683850.1">
    <property type="nucleotide sequence ID" value="NZ_PQGG01000017.1"/>
</dbReference>
<dbReference type="Pfam" id="PF23892">
    <property type="entry name" value="Ig_CycH"/>
    <property type="match status" value="1"/>
</dbReference>
<evidence type="ECO:0000259" key="5">
    <source>
        <dbReference type="Pfam" id="PF23892"/>
    </source>
</evidence>
<dbReference type="AlphaFoldDB" id="A0A2S4HH63"/>
<keyword evidence="3" id="KW-0802">TPR repeat</keyword>
<dbReference type="Gene3D" id="1.25.40.10">
    <property type="entry name" value="Tetratricopeptide repeat domain"/>
    <property type="match status" value="1"/>
</dbReference>
<organism evidence="6 7">
    <name type="scientific">Zhongshania marina</name>
    <dbReference type="NCBI Taxonomy" id="2304603"/>
    <lineage>
        <taxon>Bacteria</taxon>
        <taxon>Pseudomonadati</taxon>
        <taxon>Pseudomonadota</taxon>
        <taxon>Gammaproteobacteria</taxon>
        <taxon>Cellvibrionales</taxon>
        <taxon>Spongiibacteraceae</taxon>
        <taxon>Zhongshania</taxon>
    </lineage>
</organism>
<evidence type="ECO:0000256" key="2">
    <source>
        <dbReference type="ARBA" id="ARBA00022748"/>
    </source>
</evidence>
<dbReference type="OrthoDB" id="9776053at2"/>
<dbReference type="InterPro" id="IPR051263">
    <property type="entry name" value="C-type_cytochrome_biogenesis"/>
</dbReference>
<dbReference type="InterPro" id="IPR017560">
    <property type="entry name" value="Cyt_c_biogenesis_CcmI"/>
</dbReference>
<evidence type="ECO:0000313" key="7">
    <source>
        <dbReference type="Proteomes" id="UP000237222"/>
    </source>
</evidence>
<proteinExistence type="predicted"/>
<evidence type="ECO:0000256" key="3">
    <source>
        <dbReference type="PROSITE-ProRule" id="PRU00339"/>
    </source>
</evidence>
<dbReference type="PANTHER" id="PTHR47870:SF4">
    <property type="entry name" value="CYTOCHROME C-TYPE BIOGENESIS PROTEIN CYCH"/>
    <property type="match status" value="1"/>
</dbReference>
<keyword evidence="4" id="KW-0812">Transmembrane</keyword>
<dbReference type="InterPro" id="IPR011990">
    <property type="entry name" value="TPR-like_helical_dom_sf"/>
</dbReference>
<protein>
    <submittedName>
        <fullName evidence="6">C-type cytochrome biogenesis protein CcmI</fullName>
    </submittedName>
</protein>
<dbReference type="SUPFAM" id="SSF48452">
    <property type="entry name" value="TPR-like"/>
    <property type="match status" value="1"/>
</dbReference>